<sequence>MAVDRRVRKTQSAIKKAFIQLLKQKDLDHITIHDITEAADINRGTFYLHYEDKYDLLEKMEDEYANVLYDKTRIFESMKTIESIDKFYEVFSNQVLRSVITHVYNNLEFYQVILTIERQSQIEERISEMILENMKLRMNPKGDIAGIPVMYFHSYVSGSMLSVIKYWVQDEQRVDIDTLIQYISKIVFNGPLRLLATDQ</sequence>
<gene>
    <name evidence="4" type="ORF">SSLFYP27_01789</name>
</gene>
<dbReference type="AlphaFoldDB" id="A0A6N3DCE8"/>
<proteinExistence type="predicted"/>
<dbReference type="InterPro" id="IPR009057">
    <property type="entry name" value="Homeodomain-like_sf"/>
</dbReference>
<feature type="domain" description="HTH tetR-type" evidence="3">
    <location>
        <begin position="8"/>
        <end position="68"/>
    </location>
</feature>
<evidence type="ECO:0000259" key="3">
    <source>
        <dbReference type="PROSITE" id="PS50977"/>
    </source>
</evidence>
<protein>
    <submittedName>
        <fullName evidence="4">DNA-binding transcriptional regulator EnvR</fullName>
    </submittedName>
</protein>
<organism evidence="4">
    <name type="scientific">Staphylococcus simulans</name>
    <dbReference type="NCBI Taxonomy" id="1286"/>
    <lineage>
        <taxon>Bacteria</taxon>
        <taxon>Bacillati</taxon>
        <taxon>Bacillota</taxon>
        <taxon>Bacilli</taxon>
        <taxon>Bacillales</taxon>
        <taxon>Staphylococcaceae</taxon>
        <taxon>Staphylococcus</taxon>
    </lineage>
</organism>
<dbReference type="InterPro" id="IPR039532">
    <property type="entry name" value="TetR_C_Firmicutes"/>
</dbReference>
<evidence type="ECO:0000256" key="1">
    <source>
        <dbReference type="ARBA" id="ARBA00023125"/>
    </source>
</evidence>
<dbReference type="GO" id="GO:0003677">
    <property type="term" value="F:DNA binding"/>
    <property type="evidence" value="ECO:0007669"/>
    <property type="project" value="UniProtKB-UniRule"/>
</dbReference>
<dbReference type="SUPFAM" id="SSF46689">
    <property type="entry name" value="Homeodomain-like"/>
    <property type="match status" value="1"/>
</dbReference>
<dbReference type="PANTHER" id="PTHR43479:SF23">
    <property type="entry name" value="HTH TETR-TYPE DOMAIN-CONTAINING PROTEIN"/>
    <property type="match status" value="1"/>
</dbReference>
<evidence type="ECO:0000313" key="4">
    <source>
        <dbReference type="EMBL" id="VYU25524.1"/>
    </source>
</evidence>
<dbReference type="InterPro" id="IPR050624">
    <property type="entry name" value="HTH-type_Tx_Regulator"/>
</dbReference>
<name>A0A6N3DCE8_STASI</name>
<dbReference type="Gene3D" id="1.10.357.10">
    <property type="entry name" value="Tetracycline Repressor, domain 2"/>
    <property type="match status" value="1"/>
</dbReference>
<feature type="DNA-binding region" description="H-T-H motif" evidence="2">
    <location>
        <begin position="31"/>
        <end position="50"/>
    </location>
</feature>
<reference evidence="4" key="1">
    <citation type="submission" date="2019-11" db="EMBL/GenBank/DDBJ databases">
        <authorList>
            <person name="Feng L."/>
        </authorList>
    </citation>
    <scope>NUCLEOTIDE SEQUENCE</scope>
    <source>
        <strain evidence="4">SsimulansLFYP27</strain>
    </source>
</reference>
<dbReference type="Pfam" id="PF14278">
    <property type="entry name" value="TetR_C_8"/>
    <property type="match status" value="1"/>
</dbReference>
<dbReference type="PANTHER" id="PTHR43479">
    <property type="entry name" value="ACREF/ENVCD OPERON REPRESSOR-RELATED"/>
    <property type="match status" value="1"/>
</dbReference>
<dbReference type="PROSITE" id="PS50977">
    <property type="entry name" value="HTH_TETR_2"/>
    <property type="match status" value="1"/>
</dbReference>
<dbReference type="RefSeq" id="WP_002480018.1">
    <property type="nucleotide sequence ID" value="NZ_CACRUO010000037.1"/>
</dbReference>
<keyword evidence="1 2" id="KW-0238">DNA-binding</keyword>
<dbReference type="EMBL" id="CACRUO010000037">
    <property type="protein sequence ID" value="VYU25524.1"/>
    <property type="molecule type" value="Genomic_DNA"/>
</dbReference>
<evidence type="ECO:0000256" key="2">
    <source>
        <dbReference type="PROSITE-ProRule" id="PRU00335"/>
    </source>
</evidence>
<dbReference type="InterPro" id="IPR001647">
    <property type="entry name" value="HTH_TetR"/>
</dbReference>
<dbReference type="Pfam" id="PF00440">
    <property type="entry name" value="TetR_N"/>
    <property type="match status" value="1"/>
</dbReference>
<accession>A0A6N3DCE8</accession>